<keyword evidence="3" id="KW-1185">Reference proteome</keyword>
<accession>A0ABX2N0P2</accession>
<sequence>MPYSCGSHTAFHHHYHIVRTPKYRFKVLHGEVRLRVREIIRQVCSELGVKIIHGVLSRDHVHMFVEIPPHIAVSDFVRRAKGRSSRKIQQEFEHIRKRYWGQRFWQRGYFSTTSGNITDDVILNYLDKHTNPNKAGFSPNP</sequence>
<organism evidence="2 3">
    <name type="scientific">Parasphingorhabdus flavimaris</name>
    <dbReference type="NCBI Taxonomy" id="266812"/>
    <lineage>
        <taxon>Bacteria</taxon>
        <taxon>Pseudomonadati</taxon>
        <taxon>Pseudomonadota</taxon>
        <taxon>Alphaproteobacteria</taxon>
        <taxon>Sphingomonadales</taxon>
        <taxon>Sphingomonadaceae</taxon>
        <taxon>Parasphingorhabdus</taxon>
    </lineage>
</organism>
<evidence type="ECO:0000313" key="3">
    <source>
        <dbReference type="Proteomes" id="UP000652427"/>
    </source>
</evidence>
<reference evidence="2 3" key="1">
    <citation type="submission" date="2020-06" db="EMBL/GenBank/DDBJ databases">
        <authorList>
            <person name="Kim S.-J."/>
            <person name="Park S.-J."/>
        </authorList>
    </citation>
    <scope>NUCLEOTIDE SEQUENCE [LARGE SCALE GENOMIC DNA]</scope>
    <source>
        <strain evidence="2 3">SW-151</strain>
    </source>
</reference>
<dbReference type="InterPro" id="IPR036515">
    <property type="entry name" value="Transposase_17_sf"/>
</dbReference>
<proteinExistence type="predicted"/>
<dbReference type="SMART" id="SM01321">
    <property type="entry name" value="Y1_Tnp"/>
    <property type="match status" value="1"/>
</dbReference>
<evidence type="ECO:0000259" key="1">
    <source>
        <dbReference type="SMART" id="SM01321"/>
    </source>
</evidence>
<protein>
    <submittedName>
        <fullName evidence="2">IS200/IS605 family transposase</fullName>
    </submittedName>
</protein>
<dbReference type="NCBIfam" id="NF033573">
    <property type="entry name" value="transpos_IS200"/>
    <property type="match status" value="1"/>
</dbReference>
<comment type="caution">
    <text evidence="2">The sequence shown here is derived from an EMBL/GenBank/DDBJ whole genome shotgun (WGS) entry which is preliminary data.</text>
</comment>
<dbReference type="PANTHER" id="PTHR33360">
    <property type="entry name" value="TRANSPOSASE FOR INSERTION SEQUENCE ELEMENT IS200"/>
    <property type="match status" value="1"/>
</dbReference>
<dbReference type="Proteomes" id="UP000652427">
    <property type="component" value="Unassembled WGS sequence"/>
</dbReference>
<feature type="domain" description="Transposase IS200-like" evidence="1">
    <location>
        <begin position="10"/>
        <end position="129"/>
    </location>
</feature>
<name>A0ABX2N0P2_9SPHN</name>
<gene>
    <name evidence="2" type="primary">tnpA</name>
    <name evidence="2" type="ORF">HUO14_05025</name>
</gene>
<dbReference type="EMBL" id="JABWMH010000002">
    <property type="protein sequence ID" value="NVD27264.1"/>
    <property type="molecule type" value="Genomic_DNA"/>
</dbReference>
<dbReference type="RefSeq" id="WP_100092228.1">
    <property type="nucleotide sequence ID" value="NZ_JABWMH010000002.1"/>
</dbReference>
<dbReference type="PANTHER" id="PTHR33360:SF2">
    <property type="entry name" value="TRANSPOSASE FOR INSERTION SEQUENCE ELEMENT IS200"/>
    <property type="match status" value="1"/>
</dbReference>
<dbReference type="Pfam" id="PF01797">
    <property type="entry name" value="Y1_Tnp"/>
    <property type="match status" value="1"/>
</dbReference>
<dbReference type="Gene3D" id="3.30.70.1290">
    <property type="entry name" value="Transposase IS200-like"/>
    <property type="match status" value="1"/>
</dbReference>
<dbReference type="InterPro" id="IPR002686">
    <property type="entry name" value="Transposase_17"/>
</dbReference>
<dbReference type="SUPFAM" id="SSF143422">
    <property type="entry name" value="Transposase IS200-like"/>
    <property type="match status" value="1"/>
</dbReference>
<evidence type="ECO:0000313" key="2">
    <source>
        <dbReference type="EMBL" id="NVD27264.1"/>
    </source>
</evidence>